<evidence type="ECO:0000313" key="1">
    <source>
        <dbReference type="EMBL" id="CAB5013790.1"/>
    </source>
</evidence>
<gene>
    <name evidence="1" type="ORF">UFOPK4087_00580</name>
</gene>
<protein>
    <submittedName>
        <fullName evidence="1">Unannotated protein</fullName>
    </submittedName>
</protein>
<proteinExistence type="predicted"/>
<dbReference type="AlphaFoldDB" id="A0A6J7Q7S6"/>
<accession>A0A6J7Q7S6</accession>
<organism evidence="1">
    <name type="scientific">freshwater metagenome</name>
    <dbReference type="NCBI Taxonomy" id="449393"/>
    <lineage>
        <taxon>unclassified sequences</taxon>
        <taxon>metagenomes</taxon>
        <taxon>ecological metagenomes</taxon>
    </lineage>
</organism>
<dbReference type="EMBL" id="CAFBPH010000107">
    <property type="protein sequence ID" value="CAB5013790.1"/>
    <property type="molecule type" value="Genomic_DNA"/>
</dbReference>
<sequence>MPSVTERLNISPRSGATFANTSGPVGLCASLQLPKETFLAISAASSAAPAERADAIASLRTAST</sequence>
<reference evidence="1" key="1">
    <citation type="submission" date="2020-05" db="EMBL/GenBank/DDBJ databases">
        <authorList>
            <person name="Chiriac C."/>
            <person name="Salcher M."/>
            <person name="Ghai R."/>
            <person name="Kavagutti S V."/>
        </authorList>
    </citation>
    <scope>NUCLEOTIDE SEQUENCE</scope>
</reference>
<name>A0A6J7Q7S6_9ZZZZ</name>